<gene>
    <name evidence="5" type="ORF">C1I98_26855</name>
</gene>
<dbReference type="EMBL" id="POUA01000259">
    <property type="protein sequence ID" value="PZG36368.1"/>
    <property type="molecule type" value="Genomic_DNA"/>
</dbReference>
<feature type="region of interest" description="Disordered" evidence="2">
    <location>
        <begin position="36"/>
        <end position="85"/>
    </location>
</feature>
<protein>
    <recommendedName>
        <fullName evidence="4">DUF4349 domain-containing protein</fullName>
    </recommendedName>
</protein>
<feature type="compositionally biased region" description="Basic and acidic residues" evidence="2">
    <location>
        <begin position="55"/>
        <end position="68"/>
    </location>
</feature>
<evidence type="ECO:0000259" key="4">
    <source>
        <dbReference type="Pfam" id="PF14257"/>
    </source>
</evidence>
<dbReference type="InterPro" id="IPR025645">
    <property type="entry name" value="DUF4349"/>
</dbReference>
<keyword evidence="3" id="KW-0472">Membrane</keyword>
<feature type="transmembrane region" description="Helical" evidence="3">
    <location>
        <begin position="282"/>
        <end position="308"/>
    </location>
</feature>
<dbReference type="Proteomes" id="UP000248544">
    <property type="component" value="Unassembled WGS sequence"/>
</dbReference>
<evidence type="ECO:0000256" key="1">
    <source>
        <dbReference type="SAM" id="Coils"/>
    </source>
</evidence>
<feature type="coiled-coil region" evidence="1">
    <location>
        <begin position="211"/>
        <end position="238"/>
    </location>
</feature>
<reference evidence="5 6" key="1">
    <citation type="submission" date="2018-01" db="EMBL/GenBank/DDBJ databases">
        <title>Draft genome sequence of Sphaerisporangium sp. 7K107.</title>
        <authorList>
            <person name="Sahin N."/>
            <person name="Saygin H."/>
            <person name="Ay H."/>
        </authorList>
    </citation>
    <scope>NUCLEOTIDE SEQUENCE [LARGE SCALE GENOMIC DNA]</scope>
    <source>
        <strain evidence="5 6">7K107</strain>
    </source>
</reference>
<evidence type="ECO:0000313" key="5">
    <source>
        <dbReference type="EMBL" id="PZG36368.1"/>
    </source>
</evidence>
<comment type="caution">
    <text evidence="5">The sequence shown here is derived from an EMBL/GenBank/DDBJ whole genome shotgun (WGS) entry which is preliminary data.</text>
</comment>
<organism evidence="5 6">
    <name type="scientific">Spongiactinospora gelatinilytica</name>
    <dbReference type="NCBI Taxonomy" id="2666298"/>
    <lineage>
        <taxon>Bacteria</taxon>
        <taxon>Bacillati</taxon>
        <taxon>Actinomycetota</taxon>
        <taxon>Actinomycetes</taxon>
        <taxon>Streptosporangiales</taxon>
        <taxon>Streptosporangiaceae</taxon>
        <taxon>Spongiactinospora</taxon>
    </lineage>
</organism>
<keyword evidence="3" id="KW-0812">Transmembrane</keyword>
<evidence type="ECO:0000256" key="2">
    <source>
        <dbReference type="SAM" id="MobiDB-lite"/>
    </source>
</evidence>
<dbReference type="AlphaFoldDB" id="A0A2W2GH26"/>
<keyword evidence="3" id="KW-1133">Transmembrane helix</keyword>
<evidence type="ECO:0000256" key="3">
    <source>
        <dbReference type="SAM" id="Phobius"/>
    </source>
</evidence>
<proteinExistence type="predicted"/>
<evidence type="ECO:0000313" key="6">
    <source>
        <dbReference type="Proteomes" id="UP000248544"/>
    </source>
</evidence>
<sequence>MAAAVNETMSRIQHGLRLGVPLAALLLLGTACGGGGGGTAQSTSERADAPAALTSEDRYGKSESDITAKKPQSATDEESGRDTSGKIELIKAERAVIYVSEMGVKVKDVPAAAEKAKQIVTAAQGHLSKEESDSFGKRDASARLEFKVPPPAYPGVLARLGKELGDRESLRQGTEDVTEEVADVESRLASSKSALESLRALLKRADTIGEVLQVEREINEREADLESLQARQKSLAERTSMGTITLHLFGPASSAPKRADDPSGFAAGLRSGWHGLADFVKVVLTLVGVLVPWLIVIVPPAAGLVFLVRRSRRRHAPPPAVETGEPAVS</sequence>
<accession>A0A2W2GH26</accession>
<keyword evidence="6" id="KW-1185">Reference proteome</keyword>
<dbReference type="Pfam" id="PF14257">
    <property type="entry name" value="DUF4349"/>
    <property type="match status" value="1"/>
</dbReference>
<name>A0A2W2GH26_9ACTN</name>
<keyword evidence="1" id="KW-0175">Coiled coil</keyword>
<feature type="domain" description="DUF4349" evidence="4">
    <location>
        <begin position="94"/>
        <end position="304"/>
    </location>
</feature>